<name>A0ABR8FCP6_9NOST</name>
<feature type="domain" description="Glycosyl transferase family 28 C-terminal" evidence="1">
    <location>
        <begin position="258"/>
        <end position="387"/>
    </location>
</feature>
<dbReference type="SUPFAM" id="SSF53756">
    <property type="entry name" value="UDP-Glycosyltransferase/glycogen phosphorylase"/>
    <property type="match status" value="1"/>
</dbReference>
<dbReference type="PANTHER" id="PTHR21015:SF28">
    <property type="entry name" value="SLL1722 PROTEIN"/>
    <property type="match status" value="1"/>
</dbReference>
<sequence length="432" mass="48968">MKNLLTHSREIGLTVAREESGEVSSSSHNPRKWRIALYSHDTMGLGHKRRNLLIAQTLVGYSPLETDILMISGIQDGSNVFIPPGVDCLTLPALYKNIDGQYQARRLDLSLQEIITLRSQVILTTIKTFKPDLFIVDNVPRGAVRELEPTLNYLRTQEETRCILGLRDVLDEPASVQRDWKSMANEEAIQTYYDAVWVYGDPAIYDLAKEYNFHPTTVAKLRYTGYLDQRNRLKFMDVDSVETFKSLNLPSGRLALCLVGGGQDGARLAETFASAELPPEMNGIILTGPFMPRQVQQRLQKLAAKRDNLRVLKYLSEPTLLINQAERVIAMGGYNTTCELLSFQKRSLIVPRIKPRREQFIRAERLHSLGLVDMLHPHNLTSQALTDWLIQESEKPQIRNFVNLNGLNHISQLIDEILMGKHSAISYQQSAS</sequence>
<reference evidence="2 3" key="1">
    <citation type="journal article" date="2020" name="ISME J.">
        <title>Comparative genomics reveals insights into cyanobacterial evolution and habitat adaptation.</title>
        <authorList>
            <person name="Chen M.Y."/>
            <person name="Teng W.K."/>
            <person name="Zhao L."/>
            <person name="Hu C.X."/>
            <person name="Zhou Y.K."/>
            <person name="Han B.P."/>
            <person name="Song L.R."/>
            <person name="Shu W.S."/>
        </authorList>
    </citation>
    <scope>NUCLEOTIDE SEQUENCE [LARGE SCALE GENOMIC DNA]</scope>
    <source>
        <strain evidence="2 3">FACHB-196</strain>
    </source>
</reference>
<gene>
    <name evidence="2" type="ORF">H6G59_08255</name>
</gene>
<comment type="caution">
    <text evidence="2">The sequence shown here is derived from an EMBL/GenBank/DDBJ whole genome shotgun (WGS) entry which is preliminary data.</text>
</comment>
<evidence type="ECO:0000313" key="3">
    <source>
        <dbReference type="Proteomes" id="UP000640531"/>
    </source>
</evidence>
<organism evidence="2 3">
    <name type="scientific">Anabaena lutea FACHB-196</name>
    <dbReference type="NCBI Taxonomy" id="2692881"/>
    <lineage>
        <taxon>Bacteria</taxon>
        <taxon>Bacillati</taxon>
        <taxon>Cyanobacteriota</taxon>
        <taxon>Cyanophyceae</taxon>
        <taxon>Nostocales</taxon>
        <taxon>Nostocaceae</taxon>
        <taxon>Anabaena</taxon>
    </lineage>
</organism>
<dbReference type="RefSeq" id="WP_190713299.1">
    <property type="nucleotide sequence ID" value="NZ_JACJST010000006.1"/>
</dbReference>
<dbReference type="PANTHER" id="PTHR21015">
    <property type="entry name" value="UDP-N-ACETYLGLUCOSAMINE--N-ACETYLMURAMYL-(PENTAPEPTIDE) PYROPHOSPHORYL-UNDECAPRENOL N-ACETYLGLUCOSAMINE TRANSFERASE 1"/>
    <property type="match status" value="1"/>
</dbReference>
<dbReference type="PIRSF" id="PIRSF017085">
    <property type="entry name" value="Glycosyltransf_RedA_prd"/>
    <property type="match status" value="1"/>
</dbReference>
<evidence type="ECO:0000313" key="2">
    <source>
        <dbReference type="EMBL" id="MBD2567901.1"/>
    </source>
</evidence>
<dbReference type="Gene3D" id="3.40.50.2000">
    <property type="entry name" value="Glycogen Phosphorylase B"/>
    <property type="match status" value="1"/>
</dbReference>
<keyword evidence="3" id="KW-1185">Reference proteome</keyword>
<dbReference type="EMBL" id="JACJST010000006">
    <property type="protein sequence ID" value="MBD2567901.1"/>
    <property type="molecule type" value="Genomic_DNA"/>
</dbReference>
<dbReference type="InterPro" id="IPR016683">
    <property type="entry name" value="Glyco_trans_28_RedA_prd"/>
</dbReference>
<dbReference type="InterPro" id="IPR007235">
    <property type="entry name" value="Glyco_trans_28_C"/>
</dbReference>
<proteinExistence type="predicted"/>
<evidence type="ECO:0000259" key="1">
    <source>
        <dbReference type="Pfam" id="PF04101"/>
    </source>
</evidence>
<dbReference type="Pfam" id="PF04101">
    <property type="entry name" value="Glyco_tran_28_C"/>
    <property type="match status" value="1"/>
</dbReference>
<accession>A0ABR8FCP6</accession>
<dbReference type="Proteomes" id="UP000640531">
    <property type="component" value="Unassembled WGS sequence"/>
</dbReference>
<protein>
    <submittedName>
        <fullName evidence="2">Glycosyltransferase</fullName>
    </submittedName>
</protein>